<evidence type="ECO:0000313" key="3">
    <source>
        <dbReference type="EMBL" id="KAG9281505.1"/>
    </source>
</evidence>
<feature type="domain" description="PID" evidence="2">
    <location>
        <begin position="86"/>
        <end position="163"/>
    </location>
</feature>
<feature type="region of interest" description="Disordered" evidence="1">
    <location>
        <begin position="163"/>
        <end position="190"/>
    </location>
</feature>
<dbReference type="AlphaFoldDB" id="A0A8T2MHN6"/>
<dbReference type="Gene3D" id="2.30.29.30">
    <property type="entry name" value="Pleckstrin-homology domain (PH domain)/Phosphotyrosine-binding domain (PTB)"/>
    <property type="match status" value="1"/>
</dbReference>
<name>A0A8T2MHN6_ASTMX</name>
<dbReference type="EMBL" id="JAICCE010000001">
    <property type="protein sequence ID" value="KAG9281505.1"/>
    <property type="molecule type" value="Genomic_DNA"/>
</dbReference>
<dbReference type="InterPro" id="IPR051133">
    <property type="entry name" value="Adapter_Engulfment-Domain"/>
</dbReference>
<dbReference type="InterPro" id="IPR006020">
    <property type="entry name" value="PTB/PI_dom"/>
</dbReference>
<comment type="caution">
    <text evidence="3">The sequence shown here is derived from an EMBL/GenBank/DDBJ whole genome shotgun (WGS) entry which is preliminary data.</text>
</comment>
<evidence type="ECO:0000259" key="2">
    <source>
        <dbReference type="Pfam" id="PF14719"/>
    </source>
</evidence>
<accession>A0A8T2MHN6</accession>
<protein>
    <recommendedName>
        <fullName evidence="2">PID domain-containing protein</fullName>
    </recommendedName>
</protein>
<proteinExistence type="predicted"/>
<organism evidence="3 4">
    <name type="scientific">Astyanax mexicanus</name>
    <name type="common">Blind cave fish</name>
    <name type="synonym">Astyanax fasciatus mexicanus</name>
    <dbReference type="NCBI Taxonomy" id="7994"/>
    <lineage>
        <taxon>Eukaryota</taxon>
        <taxon>Metazoa</taxon>
        <taxon>Chordata</taxon>
        <taxon>Craniata</taxon>
        <taxon>Vertebrata</taxon>
        <taxon>Euteleostomi</taxon>
        <taxon>Actinopterygii</taxon>
        <taxon>Neopterygii</taxon>
        <taxon>Teleostei</taxon>
        <taxon>Ostariophysi</taxon>
        <taxon>Characiformes</taxon>
        <taxon>Characoidei</taxon>
        <taxon>Acestrorhamphidae</taxon>
        <taxon>Acestrorhamphinae</taxon>
        <taxon>Astyanax</taxon>
    </lineage>
</organism>
<dbReference type="InterPro" id="IPR011993">
    <property type="entry name" value="PH-like_dom_sf"/>
</dbReference>
<dbReference type="PANTHER" id="PTHR11232">
    <property type="entry name" value="PHOSPHOTYROSINE INTERACTION DOMAIN-CONTAINING FAMILY MEMBER"/>
    <property type="match status" value="1"/>
</dbReference>
<gene>
    <name evidence="3" type="ORF">AMEX_G11</name>
</gene>
<feature type="compositionally biased region" description="Polar residues" evidence="1">
    <location>
        <begin position="181"/>
        <end position="190"/>
    </location>
</feature>
<dbReference type="GO" id="GO:0005769">
    <property type="term" value="C:early endosome"/>
    <property type="evidence" value="ECO:0007669"/>
    <property type="project" value="TreeGrafter"/>
</dbReference>
<dbReference type="PANTHER" id="PTHR11232:SF65">
    <property type="entry name" value="SI:DKEY-19B23.8"/>
    <property type="match status" value="1"/>
</dbReference>
<dbReference type="Proteomes" id="UP000752171">
    <property type="component" value="Unassembled WGS sequence"/>
</dbReference>
<reference evidence="3 4" key="1">
    <citation type="submission" date="2021-07" db="EMBL/GenBank/DDBJ databases">
        <authorList>
            <person name="Imarazene B."/>
            <person name="Zahm M."/>
            <person name="Klopp C."/>
            <person name="Cabau C."/>
            <person name="Beille S."/>
            <person name="Jouanno E."/>
            <person name="Castinel A."/>
            <person name="Lluch J."/>
            <person name="Gil L."/>
            <person name="Kuchtly C."/>
            <person name="Lopez Roques C."/>
            <person name="Donnadieu C."/>
            <person name="Parrinello H."/>
            <person name="Journot L."/>
            <person name="Du K."/>
            <person name="Schartl M."/>
            <person name="Retaux S."/>
            <person name="Guiguen Y."/>
        </authorList>
    </citation>
    <scope>NUCLEOTIDE SEQUENCE [LARGE SCALE GENOMIC DNA]</scope>
    <source>
        <strain evidence="3">Pach_M1</strain>
        <tissue evidence="3">Testis</tissue>
    </source>
</reference>
<dbReference type="CDD" id="cd00934">
    <property type="entry name" value="PTB"/>
    <property type="match status" value="1"/>
</dbReference>
<sequence length="190" mass="21812">MSVGGSCPVVQTLRRSPAVFRRRFRRDRSLSHGDPLFRLHYLGSEKVYSLDVSQAEEAITHLLQNPTLTSLGKDHALVVRQRYLEVKEVSTGRQLTKTFLRDVACCTTHSTQPNVFLYICRQSGQVQLQCRVFWCHRPERARDITACLASSFQRALKDWQEGEDRTKSIQPIREQQEESPTHSANSLKVN</sequence>
<evidence type="ECO:0000313" key="4">
    <source>
        <dbReference type="Proteomes" id="UP000752171"/>
    </source>
</evidence>
<dbReference type="SUPFAM" id="SSF50729">
    <property type="entry name" value="PH domain-like"/>
    <property type="match status" value="1"/>
</dbReference>
<dbReference type="Pfam" id="PF14719">
    <property type="entry name" value="PID_2"/>
    <property type="match status" value="1"/>
</dbReference>
<evidence type="ECO:0000256" key="1">
    <source>
        <dbReference type="SAM" id="MobiDB-lite"/>
    </source>
</evidence>